<feature type="compositionally biased region" description="Low complexity" evidence="1">
    <location>
        <begin position="379"/>
        <end position="390"/>
    </location>
</feature>
<protein>
    <submittedName>
        <fullName evidence="3">Uncharacterized protein</fullName>
    </submittedName>
</protein>
<dbReference type="AlphaFoldDB" id="A0A4Y9XPZ1"/>
<evidence type="ECO:0000256" key="1">
    <source>
        <dbReference type="SAM" id="MobiDB-lite"/>
    </source>
</evidence>
<comment type="caution">
    <text evidence="3">The sequence shown here is derived from an EMBL/GenBank/DDBJ whole genome shotgun (WGS) entry which is preliminary data.</text>
</comment>
<keyword evidence="2" id="KW-0812">Transmembrane</keyword>
<proteinExistence type="predicted"/>
<dbReference type="EMBL" id="SEKV01001096">
    <property type="protein sequence ID" value="TFY51838.1"/>
    <property type="molecule type" value="Genomic_DNA"/>
</dbReference>
<dbReference type="Proteomes" id="UP000298390">
    <property type="component" value="Unassembled WGS sequence"/>
</dbReference>
<dbReference type="STRING" id="34475.A0A4Y9XPZ1"/>
<keyword evidence="2" id="KW-1133">Transmembrane helix</keyword>
<accession>A0A4Y9XPZ1</accession>
<feature type="compositionally biased region" description="Low complexity" evidence="1">
    <location>
        <begin position="314"/>
        <end position="328"/>
    </location>
</feature>
<feature type="compositionally biased region" description="Polar residues" evidence="1">
    <location>
        <begin position="349"/>
        <end position="358"/>
    </location>
</feature>
<feature type="region of interest" description="Disordered" evidence="1">
    <location>
        <begin position="292"/>
        <end position="390"/>
    </location>
</feature>
<evidence type="ECO:0000256" key="2">
    <source>
        <dbReference type="SAM" id="Phobius"/>
    </source>
</evidence>
<gene>
    <name evidence="3" type="ORF">EVJ58_g10351</name>
</gene>
<name>A0A4Y9XPZ1_9APHY</name>
<keyword evidence="2" id="KW-0472">Membrane</keyword>
<organism evidence="3 4">
    <name type="scientific">Rhodofomes roseus</name>
    <dbReference type="NCBI Taxonomy" id="34475"/>
    <lineage>
        <taxon>Eukaryota</taxon>
        <taxon>Fungi</taxon>
        <taxon>Dikarya</taxon>
        <taxon>Basidiomycota</taxon>
        <taxon>Agaricomycotina</taxon>
        <taxon>Agaricomycetes</taxon>
        <taxon>Polyporales</taxon>
        <taxon>Rhodofomes</taxon>
    </lineage>
</organism>
<feature type="region of interest" description="Disordered" evidence="1">
    <location>
        <begin position="85"/>
        <end position="131"/>
    </location>
</feature>
<feature type="transmembrane region" description="Helical" evidence="2">
    <location>
        <begin position="184"/>
        <end position="206"/>
    </location>
</feature>
<evidence type="ECO:0000313" key="4">
    <source>
        <dbReference type="Proteomes" id="UP000298390"/>
    </source>
</evidence>
<sequence>MYSPRPVHPHYAAPPGLLVANHDVLLLDGDGHVPDHAELGERLDVVQHECQLVRDDEVDGDLVRDGHVWPLSCADMFDIRDDHWSGSTSVQTSAPSSGSSGSTATSTSDGSTSSSDAQTSAESSSPPSSTTFLLQSTETTVVGGSTVTTQITSLEVVAVTASSTLAASLPSGSSTSSDSAPTGAIIGAIIGGIAALVLLAFGFAFFSRGKKRPDDVQEKDPEPDMTTLASRMLRKRRDKKGDIDIDAEARPFTEGLPYQLGDISVNTIPPTPPQKDLPMRFASKLKPLPKSPRATWYSVVPSKSPPPDQSDRSSIATIRATPRATPASQPLPQLTVNPPSPRLPMLHVSNVSPRNSALLTPPPLPEKSHFLPRPRNGRASSASATPTRAWSTCRPATGPWIGSATSPIAQRCNHDLPLDYHDDWYVKNYDRWHGVSKQSIGLIQDLIQGRRAAKSGIVYLEDDHYEFCAKPDGRKWTVYGSPVSA</sequence>
<reference evidence="3 4" key="1">
    <citation type="submission" date="2019-01" db="EMBL/GenBank/DDBJ databases">
        <title>Genome sequencing of the rare red list fungi Fomitopsis rosea.</title>
        <authorList>
            <person name="Buettner E."/>
            <person name="Kellner H."/>
        </authorList>
    </citation>
    <scope>NUCLEOTIDE SEQUENCE [LARGE SCALE GENOMIC DNA]</scope>
    <source>
        <strain evidence="3 4">DSM 105464</strain>
    </source>
</reference>
<evidence type="ECO:0000313" key="3">
    <source>
        <dbReference type="EMBL" id="TFY51838.1"/>
    </source>
</evidence>